<name>W9RFF3_9ROSA</name>
<evidence type="ECO:0000313" key="4">
    <source>
        <dbReference type="Proteomes" id="UP000030645"/>
    </source>
</evidence>
<evidence type="ECO:0000256" key="2">
    <source>
        <dbReference type="SAM" id="MobiDB-lite"/>
    </source>
</evidence>
<dbReference type="AlphaFoldDB" id="W9RFF3"/>
<dbReference type="Proteomes" id="UP000030645">
    <property type="component" value="Unassembled WGS sequence"/>
</dbReference>
<feature type="compositionally biased region" description="Acidic residues" evidence="2">
    <location>
        <begin position="163"/>
        <end position="176"/>
    </location>
</feature>
<dbReference type="EMBL" id="KE344120">
    <property type="protein sequence ID" value="EXB53815.1"/>
    <property type="molecule type" value="Genomic_DNA"/>
</dbReference>
<keyword evidence="1" id="KW-0175">Coiled coil</keyword>
<feature type="region of interest" description="Disordered" evidence="2">
    <location>
        <begin position="156"/>
        <end position="176"/>
    </location>
</feature>
<accession>W9RFF3</accession>
<dbReference type="eggNOG" id="ENOG502QUSZ">
    <property type="taxonomic scope" value="Eukaryota"/>
</dbReference>
<proteinExistence type="predicted"/>
<sequence length="683" mass="76797">MVEVQSCSASLVNASALCAIEQEVKGAAESVNIVNNSSNNNNIAQISAELQRERQKNAELMEKISILEAQIQQRGKESILTHDDPGSCPTEMETSLKKLKRQKTETTIRNLTPAENTNIKSETENSEKTCETECARKEDRLVNWMSMNETQFLQCEKAKDGESNADCDDTDGSDDEDDIDCHEEAIICTINNDHKEGQASESSRTPNEMKYTREELFHDHTKTASGEIMEFRSDQIKKKEVEKMINYKSSTPGKKPPKVAFCPREVKRVIECEDLQQKNAQSHTIRKIIVFASLGISHGCEDVHELDFNHFSILRKGKPYETSNPGEHVLYENPGVRRKVFHPNRQNPILCPVQILEEEKAMRPSDSSCPSCLFLCIKYGGRTRNLPQNEYVRQRMGRNKLKSFGPLICQMAMLAHIRSGSFFFKALGITLLFMAGFPDDLVQRETKYRNLDLLQKYYRTDEEAEGEELFLPHPMTSETASPSSQHLTGKTSSTKSKLKKQTYFNKPHNITQRSSALQPSTHLNSGSPAQFGLMGYASIHAHAMAAFQSIPSQPKSPLDHSPISNTAIANSSTNVSYPNQTPYHHHHVIPPQPTNAFVPAVMYWPHPNTYPLPHYASTYGYRSFPSNENYISIHPQPYYSRHPYSGGPLIPRITEGDQGNDTALQEVDSDSDSSSSSTEGKND</sequence>
<feature type="compositionally biased region" description="Polar residues" evidence="2">
    <location>
        <begin position="476"/>
        <end position="486"/>
    </location>
</feature>
<feature type="region of interest" description="Disordered" evidence="2">
    <location>
        <begin position="642"/>
        <end position="683"/>
    </location>
</feature>
<keyword evidence="4" id="KW-1185">Reference proteome</keyword>
<evidence type="ECO:0000256" key="1">
    <source>
        <dbReference type="SAM" id="Coils"/>
    </source>
</evidence>
<protein>
    <submittedName>
        <fullName evidence="3">Uncharacterized protein</fullName>
    </submittedName>
</protein>
<reference evidence="4" key="1">
    <citation type="submission" date="2013-01" db="EMBL/GenBank/DDBJ databases">
        <title>Draft Genome Sequence of a Mulberry Tree, Morus notabilis C.K. Schneid.</title>
        <authorList>
            <person name="He N."/>
            <person name="Zhao S."/>
        </authorList>
    </citation>
    <scope>NUCLEOTIDE SEQUENCE</scope>
</reference>
<feature type="coiled-coil region" evidence="1">
    <location>
        <begin position="43"/>
        <end position="77"/>
    </location>
</feature>
<organism evidence="3 4">
    <name type="scientific">Morus notabilis</name>
    <dbReference type="NCBI Taxonomy" id="981085"/>
    <lineage>
        <taxon>Eukaryota</taxon>
        <taxon>Viridiplantae</taxon>
        <taxon>Streptophyta</taxon>
        <taxon>Embryophyta</taxon>
        <taxon>Tracheophyta</taxon>
        <taxon>Spermatophyta</taxon>
        <taxon>Magnoliopsida</taxon>
        <taxon>eudicotyledons</taxon>
        <taxon>Gunneridae</taxon>
        <taxon>Pentapetalae</taxon>
        <taxon>rosids</taxon>
        <taxon>fabids</taxon>
        <taxon>Rosales</taxon>
        <taxon>Moraceae</taxon>
        <taxon>Moreae</taxon>
        <taxon>Morus</taxon>
    </lineage>
</organism>
<evidence type="ECO:0000313" key="3">
    <source>
        <dbReference type="EMBL" id="EXB53815.1"/>
    </source>
</evidence>
<gene>
    <name evidence="3" type="ORF">L484_006304</name>
</gene>
<feature type="region of interest" description="Disordered" evidence="2">
    <location>
        <begin position="473"/>
        <end position="499"/>
    </location>
</feature>